<reference evidence="2" key="2">
    <citation type="submission" date="2016-05" db="EMBL/GenBank/DDBJ databases">
        <title>Comparative analysis highlights variable genome content of wheat rusts and divergence of the mating loci.</title>
        <authorList>
            <person name="Cuomo C.A."/>
            <person name="Bakkeren G."/>
            <person name="Szabo L."/>
            <person name="Khalil H."/>
            <person name="Joly D."/>
            <person name="Goldberg J."/>
            <person name="Young S."/>
            <person name="Zeng Q."/>
            <person name="Fellers J."/>
        </authorList>
    </citation>
    <scope>NUCLEOTIDE SEQUENCE [LARGE SCALE GENOMIC DNA]</scope>
    <source>
        <strain evidence="2">1-1 BBBD Race 1</strain>
    </source>
</reference>
<organism evidence="2">
    <name type="scientific">Puccinia triticina (isolate 1-1 / race 1 (BBBD))</name>
    <name type="common">Brown leaf rust fungus</name>
    <dbReference type="NCBI Taxonomy" id="630390"/>
    <lineage>
        <taxon>Eukaryota</taxon>
        <taxon>Fungi</taxon>
        <taxon>Dikarya</taxon>
        <taxon>Basidiomycota</taxon>
        <taxon>Pucciniomycotina</taxon>
        <taxon>Pucciniomycetes</taxon>
        <taxon>Pucciniales</taxon>
        <taxon>Pucciniaceae</taxon>
        <taxon>Puccinia</taxon>
    </lineage>
</organism>
<dbReference type="VEuPathDB" id="FungiDB:PTTG_30368"/>
<dbReference type="EMBL" id="ADAS02003171">
    <property type="protein sequence ID" value="OAV85649.1"/>
    <property type="molecule type" value="Genomic_DNA"/>
</dbReference>
<sequence length="152" mass="16320">TSENLNGQSPANRTNKIPNLITRGTSRIQAQPRPDQQDHGSDSYFFRFSEPISPGQAQATKIAGKLPLVSRTPISVQTFLSKLVFLVQPRTTPLSPTAQAELNLLSGTNSSVLVIVDRLHAGLPSTVKRTAKLGGTPANAQAYNPLAKVRAH</sequence>
<accession>A0A180FZS1</accession>
<evidence type="ECO:0000313" key="3">
    <source>
        <dbReference type="EnsemblFungi" id="PTTG_30368-t43_1-p1"/>
    </source>
</evidence>
<reference evidence="2" key="1">
    <citation type="submission" date="2009-11" db="EMBL/GenBank/DDBJ databases">
        <authorList>
            <consortium name="The Broad Institute Genome Sequencing Platform"/>
            <person name="Ward D."/>
            <person name="Feldgarden M."/>
            <person name="Earl A."/>
            <person name="Young S.K."/>
            <person name="Zeng Q."/>
            <person name="Koehrsen M."/>
            <person name="Alvarado L."/>
            <person name="Berlin A."/>
            <person name="Bochicchio J."/>
            <person name="Borenstein D."/>
            <person name="Chapman S.B."/>
            <person name="Chen Z."/>
            <person name="Engels R."/>
            <person name="Freedman E."/>
            <person name="Gellesch M."/>
            <person name="Goldberg J."/>
            <person name="Griggs A."/>
            <person name="Gujja S."/>
            <person name="Heilman E."/>
            <person name="Heiman D."/>
            <person name="Hepburn T."/>
            <person name="Howarth C."/>
            <person name="Jen D."/>
            <person name="Larson L."/>
            <person name="Lewis B."/>
            <person name="Mehta T."/>
            <person name="Park D."/>
            <person name="Pearson M."/>
            <person name="Roberts A."/>
            <person name="Saif S."/>
            <person name="Shea T."/>
            <person name="Shenoy N."/>
            <person name="Sisk P."/>
            <person name="Stolte C."/>
            <person name="Sykes S."/>
            <person name="Thomson T."/>
            <person name="Walk T."/>
            <person name="White J."/>
            <person name="Yandava C."/>
            <person name="Izard J."/>
            <person name="Baranova O.V."/>
            <person name="Blanton J.M."/>
            <person name="Tanner A.C."/>
            <person name="Dewhirst F.E."/>
            <person name="Haas B."/>
            <person name="Nusbaum C."/>
            <person name="Birren B."/>
        </authorList>
    </citation>
    <scope>NUCLEOTIDE SEQUENCE [LARGE SCALE GENOMIC DNA]</scope>
    <source>
        <strain evidence="2">1-1 BBBD Race 1</strain>
    </source>
</reference>
<evidence type="ECO:0000313" key="2">
    <source>
        <dbReference type="EMBL" id="OAV85649.1"/>
    </source>
</evidence>
<feature type="non-terminal residue" evidence="2">
    <location>
        <position position="1"/>
    </location>
</feature>
<dbReference type="AlphaFoldDB" id="A0A180FZS1"/>
<feature type="compositionally biased region" description="Polar residues" evidence="1">
    <location>
        <begin position="1"/>
        <end position="29"/>
    </location>
</feature>
<name>A0A180FZS1_PUCT1</name>
<reference evidence="3" key="4">
    <citation type="submission" date="2025-05" db="UniProtKB">
        <authorList>
            <consortium name="EnsemblFungi"/>
        </authorList>
    </citation>
    <scope>IDENTIFICATION</scope>
    <source>
        <strain evidence="3">isolate 1-1 / race 1 (BBBD)</strain>
    </source>
</reference>
<evidence type="ECO:0000313" key="4">
    <source>
        <dbReference type="Proteomes" id="UP000005240"/>
    </source>
</evidence>
<protein>
    <submittedName>
        <fullName evidence="2 3">Uncharacterized protein</fullName>
    </submittedName>
</protein>
<proteinExistence type="predicted"/>
<dbReference type="EnsemblFungi" id="PTTG_30368-t43_1">
    <property type="protein sequence ID" value="PTTG_30368-t43_1-p1"/>
    <property type="gene ID" value="PTTG_30368"/>
</dbReference>
<keyword evidence="4" id="KW-1185">Reference proteome</keyword>
<gene>
    <name evidence="2" type="ORF">PTTG_30368</name>
</gene>
<feature type="region of interest" description="Disordered" evidence="1">
    <location>
        <begin position="1"/>
        <end position="42"/>
    </location>
</feature>
<dbReference type="Proteomes" id="UP000005240">
    <property type="component" value="Unassembled WGS sequence"/>
</dbReference>
<reference evidence="3 4" key="3">
    <citation type="journal article" date="2017" name="G3 (Bethesda)">
        <title>Comparative analysis highlights variable genome content of wheat rusts and divergence of the mating loci.</title>
        <authorList>
            <person name="Cuomo C.A."/>
            <person name="Bakkeren G."/>
            <person name="Khalil H.B."/>
            <person name="Panwar V."/>
            <person name="Joly D."/>
            <person name="Linning R."/>
            <person name="Sakthikumar S."/>
            <person name="Song X."/>
            <person name="Adiconis X."/>
            <person name="Fan L."/>
            <person name="Goldberg J.M."/>
            <person name="Levin J.Z."/>
            <person name="Young S."/>
            <person name="Zeng Q."/>
            <person name="Anikster Y."/>
            <person name="Bruce M."/>
            <person name="Wang M."/>
            <person name="Yin C."/>
            <person name="McCallum B."/>
            <person name="Szabo L.J."/>
            <person name="Hulbert S."/>
            <person name="Chen X."/>
            <person name="Fellers J.P."/>
        </authorList>
    </citation>
    <scope>NUCLEOTIDE SEQUENCE</scope>
    <source>
        <strain evidence="3">isolate 1-1 / race 1 (BBBD)</strain>
        <strain evidence="4">Isolate 1-1 / race 1 (BBBD)</strain>
    </source>
</reference>
<evidence type="ECO:0000256" key="1">
    <source>
        <dbReference type="SAM" id="MobiDB-lite"/>
    </source>
</evidence>